<gene>
    <name evidence="3" type="ORF">K491DRAFT_720895</name>
</gene>
<protein>
    <recommendedName>
        <fullName evidence="2">DUF7924 domain-containing protein</fullName>
    </recommendedName>
</protein>
<feature type="compositionally biased region" description="Polar residues" evidence="1">
    <location>
        <begin position="480"/>
        <end position="489"/>
    </location>
</feature>
<dbReference type="Proteomes" id="UP000799324">
    <property type="component" value="Unassembled WGS sequence"/>
</dbReference>
<dbReference type="InterPro" id="IPR057684">
    <property type="entry name" value="DUF7924"/>
</dbReference>
<dbReference type="EMBL" id="MU004460">
    <property type="protein sequence ID" value="KAF2650296.1"/>
    <property type="molecule type" value="Genomic_DNA"/>
</dbReference>
<dbReference type="PANTHER" id="PTHR42470">
    <property type="entry name" value="VAST DOMAIN-CONTAINING PROTEIN"/>
    <property type="match status" value="1"/>
</dbReference>
<sequence length="489" mass="54595">MRAQGKRKEQAELQFAIRCLVNVIGFQLRFIRTWNRGLHNFFPSTRTRARALSLTPSGNSHLATGSSTSTATSQFKLILTPRRMSSASSPPDARGFPAPPMGSGVSIVFSATTRQDTGSEVELSEDSEVRCDDLDWEMEAKKTIDERTNLYHNNVITHTTRSWPKDLGEHIETVLEKAIVGIRSPKAKQVVQLWSSATLQNKAGGMAKLKPKLLYEEHPNTVNKEKLNLSKTWLPQPPMAELAEEYTLAQAQANTITGYVTRLEALADGKVPLFTAEEEMWMHKSAIHEGRGLHFPFFSSHWKAATGGESLQEAIAQAARDGTTIVNHLYDFYETVRGRKPTAVEAHHLSITSNCDSVLIWINWREDDPTLSPHPMHYMRVLRSAHATDEGRLLDIRKVLKNHEAFALDRRIKTIKAALPAFRRNTTNPQSVSQSRVLSSPLHAAAARQQAASPSNSSKRAGCTPRSRSAVESDSEDELSSTNYMHHHH</sequence>
<evidence type="ECO:0000256" key="1">
    <source>
        <dbReference type="SAM" id="MobiDB-lite"/>
    </source>
</evidence>
<feature type="region of interest" description="Disordered" evidence="1">
    <location>
        <begin position="426"/>
        <end position="489"/>
    </location>
</feature>
<accession>A0A6A6SR44</accession>
<evidence type="ECO:0000313" key="3">
    <source>
        <dbReference type="EMBL" id="KAF2650296.1"/>
    </source>
</evidence>
<feature type="compositionally biased region" description="Polar residues" evidence="1">
    <location>
        <begin position="426"/>
        <end position="438"/>
    </location>
</feature>
<evidence type="ECO:0000313" key="4">
    <source>
        <dbReference type="Proteomes" id="UP000799324"/>
    </source>
</evidence>
<dbReference type="Pfam" id="PF25545">
    <property type="entry name" value="DUF7924"/>
    <property type="match status" value="1"/>
</dbReference>
<organism evidence="3 4">
    <name type="scientific">Lophiostoma macrostomum CBS 122681</name>
    <dbReference type="NCBI Taxonomy" id="1314788"/>
    <lineage>
        <taxon>Eukaryota</taxon>
        <taxon>Fungi</taxon>
        <taxon>Dikarya</taxon>
        <taxon>Ascomycota</taxon>
        <taxon>Pezizomycotina</taxon>
        <taxon>Dothideomycetes</taxon>
        <taxon>Pleosporomycetidae</taxon>
        <taxon>Pleosporales</taxon>
        <taxon>Lophiostomataceae</taxon>
        <taxon>Lophiostoma</taxon>
    </lineage>
</organism>
<dbReference type="OrthoDB" id="5426775at2759"/>
<feature type="domain" description="DUF7924" evidence="2">
    <location>
        <begin position="282"/>
        <end position="419"/>
    </location>
</feature>
<keyword evidence="4" id="KW-1185">Reference proteome</keyword>
<proteinExistence type="predicted"/>
<reference evidence="3" key="1">
    <citation type="journal article" date="2020" name="Stud. Mycol.">
        <title>101 Dothideomycetes genomes: a test case for predicting lifestyles and emergence of pathogens.</title>
        <authorList>
            <person name="Haridas S."/>
            <person name="Albert R."/>
            <person name="Binder M."/>
            <person name="Bloem J."/>
            <person name="Labutti K."/>
            <person name="Salamov A."/>
            <person name="Andreopoulos B."/>
            <person name="Baker S."/>
            <person name="Barry K."/>
            <person name="Bills G."/>
            <person name="Bluhm B."/>
            <person name="Cannon C."/>
            <person name="Castanera R."/>
            <person name="Culley D."/>
            <person name="Daum C."/>
            <person name="Ezra D."/>
            <person name="Gonzalez J."/>
            <person name="Henrissat B."/>
            <person name="Kuo A."/>
            <person name="Liang C."/>
            <person name="Lipzen A."/>
            <person name="Lutzoni F."/>
            <person name="Magnuson J."/>
            <person name="Mondo S."/>
            <person name="Nolan M."/>
            <person name="Ohm R."/>
            <person name="Pangilinan J."/>
            <person name="Park H.-J."/>
            <person name="Ramirez L."/>
            <person name="Alfaro M."/>
            <person name="Sun H."/>
            <person name="Tritt A."/>
            <person name="Yoshinaga Y."/>
            <person name="Zwiers L.-H."/>
            <person name="Turgeon B."/>
            <person name="Goodwin S."/>
            <person name="Spatafora J."/>
            <person name="Crous P."/>
            <person name="Grigoriev I."/>
        </authorList>
    </citation>
    <scope>NUCLEOTIDE SEQUENCE</scope>
    <source>
        <strain evidence="3">CBS 122681</strain>
    </source>
</reference>
<name>A0A6A6SR44_9PLEO</name>
<dbReference type="AlphaFoldDB" id="A0A6A6SR44"/>
<evidence type="ECO:0000259" key="2">
    <source>
        <dbReference type="Pfam" id="PF25545"/>
    </source>
</evidence>
<dbReference type="PANTHER" id="PTHR42470:SF1">
    <property type="entry name" value="VAST DOMAIN-CONTAINING PROTEIN"/>
    <property type="match status" value="1"/>
</dbReference>